<gene>
    <name evidence="14" type="ORF">NC99_22890</name>
</gene>
<dbReference type="EMBL" id="LGIA01000151">
    <property type="protein sequence ID" value="KOH44857.1"/>
    <property type="molecule type" value="Genomic_DNA"/>
</dbReference>
<dbReference type="CDD" id="cd09019">
    <property type="entry name" value="galactose_mutarotase_like"/>
    <property type="match status" value="1"/>
</dbReference>
<dbReference type="GO" id="GO:0005737">
    <property type="term" value="C:cytoplasm"/>
    <property type="evidence" value="ECO:0007669"/>
    <property type="project" value="TreeGrafter"/>
</dbReference>
<sequence length="358" mass="40064">MWHADFGIDFGKKCGVKIEKRKIGELNRQEVELYRLMNDAGSYVELTNYGATLVSVVIPDLNGLLGNVVLGFSGLDGYLKDDCYMGATIGRFANRISNARFRIGNEVFRLDENDGTHSNHGGFSGFNTQVFEAEVLSDEIRFNLNSPDGQGGFPGALNLSVYYRWSDRQELTIRFQGISTRETILNLTNHAYFNLSAMARSGLQQKLTMEASRIIECTNDFIPTGRIVPAGELAFSGQRIAEKMNLDSAGFKGINSYYVFEEKGVGQPACLLEDEKSGRQMKVYTSYPGIQFYTGDFLESRVPGSHGVKYQPYDGVCIECQLYPDSPNHPNFPSTLLKVGSEYNEEISYHFDLKSNHE</sequence>
<keyword evidence="8" id="KW-0106">Calcium</keyword>
<dbReference type="GO" id="GO:0033499">
    <property type="term" value="P:galactose catabolic process via UDP-galactose, Leloir pathway"/>
    <property type="evidence" value="ECO:0007669"/>
    <property type="project" value="TreeGrafter"/>
</dbReference>
<dbReference type="PATRIC" id="fig|1409788.3.peg.2363"/>
<evidence type="ECO:0000256" key="2">
    <source>
        <dbReference type="ARBA" id="ARBA00001913"/>
    </source>
</evidence>
<keyword evidence="15" id="KW-1185">Reference proteome</keyword>
<evidence type="ECO:0000313" key="14">
    <source>
        <dbReference type="EMBL" id="KOH44857.1"/>
    </source>
</evidence>
<dbReference type="EC" id="5.1.3.3" evidence="6 11"/>
<evidence type="ECO:0000256" key="9">
    <source>
        <dbReference type="ARBA" id="ARBA00023235"/>
    </source>
</evidence>
<dbReference type="Pfam" id="PF01263">
    <property type="entry name" value="Aldose_epim"/>
    <property type="match status" value="1"/>
</dbReference>
<dbReference type="InterPro" id="IPR047215">
    <property type="entry name" value="Galactose_mutarotase-like"/>
</dbReference>
<evidence type="ECO:0000256" key="12">
    <source>
        <dbReference type="PIRSR" id="PIRSR005096-1"/>
    </source>
</evidence>
<dbReference type="GO" id="GO:0004034">
    <property type="term" value="F:aldose 1-epimerase activity"/>
    <property type="evidence" value="ECO:0007669"/>
    <property type="project" value="UniProtKB-EC"/>
</dbReference>
<feature type="active site" description="Proton acceptor" evidence="12">
    <location>
        <position position="319"/>
    </location>
</feature>
<dbReference type="InterPro" id="IPR015443">
    <property type="entry name" value="Aldose_1-epimerase"/>
</dbReference>
<evidence type="ECO:0000313" key="15">
    <source>
        <dbReference type="Proteomes" id="UP000036958"/>
    </source>
</evidence>
<dbReference type="NCBIfam" id="NF008277">
    <property type="entry name" value="PRK11055.1"/>
    <property type="match status" value="1"/>
</dbReference>
<dbReference type="STRING" id="1409788.NC99_22890"/>
<evidence type="ECO:0000256" key="5">
    <source>
        <dbReference type="ARBA" id="ARBA00011245"/>
    </source>
</evidence>
<evidence type="ECO:0000256" key="6">
    <source>
        <dbReference type="ARBA" id="ARBA00013185"/>
    </source>
</evidence>
<dbReference type="Proteomes" id="UP000036958">
    <property type="component" value="Unassembled WGS sequence"/>
</dbReference>
<feature type="binding site" evidence="13">
    <location>
        <begin position="190"/>
        <end position="192"/>
    </location>
    <ligand>
        <name>beta-D-galactose</name>
        <dbReference type="ChEBI" id="CHEBI:27667"/>
    </ligand>
</feature>
<dbReference type="AlphaFoldDB" id="A0A0L8V9I7"/>
<feature type="active site" description="Proton donor" evidence="12">
    <location>
        <position position="190"/>
    </location>
</feature>
<dbReference type="InterPro" id="IPR018052">
    <property type="entry name" value="Ald1_epimerase_CS"/>
</dbReference>
<evidence type="ECO:0000256" key="1">
    <source>
        <dbReference type="ARBA" id="ARBA00001614"/>
    </source>
</evidence>
<dbReference type="GO" id="GO:0030246">
    <property type="term" value="F:carbohydrate binding"/>
    <property type="evidence" value="ECO:0007669"/>
    <property type="project" value="InterPro"/>
</dbReference>
<evidence type="ECO:0000256" key="10">
    <source>
        <dbReference type="ARBA" id="ARBA00023277"/>
    </source>
</evidence>
<dbReference type="GO" id="GO:0006006">
    <property type="term" value="P:glucose metabolic process"/>
    <property type="evidence" value="ECO:0007669"/>
    <property type="project" value="TreeGrafter"/>
</dbReference>
<evidence type="ECO:0000256" key="7">
    <source>
        <dbReference type="ARBA" id="ARBA00014165"/>
    </source>
</evidence>
<dbReference type="InterPro" id="IPR014718">
    <property type="entry name" value="GH-type_carb-bd"/>
</dbReference>
<evidence type="ECO:0000256" key="4">
    <source>
        <dbReference type="ARBA" id="ARBA00006206"/>
    </source>
</evidence>
<dbReference type="PANTHER" id="PTHR10091">
    <property type="entry name" value="ALDOSE-1-EPIMERASE"/>
    <property type="match status" value="1"/>
</dbReference>
<evidence type="ECO:0000256" key="3">
    <source>
        <dbReference type="ARBA" id="ARBA00005028"/>
    </source>
</evidence>
<dbReference type="SUPFAM" id="SSF74650">
    <property type="entry name" value="Galactose mutarotase-like"/>
    <property type="match status" value="1"/>
</dbReference>
<keyword evidence="10 11" id="KW-0119">Carbohydrate metabolism</keyword>
<protein>
    <recommendedName>
        <fullName evidence="7 11">Aldose 1-epimerase</fullName>
        <ecNumber evidence="6 11">5.1.3.3</ecNumber>
    </recommendedName>
</protein>
<dbReference type="UniPathway" id="UPA00242"/>
<feature type="binding site" evidence="13">
    <location>
        <begin position="94"/>
        <end position="95"/>
    </location>
    <ligand>
        <name>beta-D-galactose</name>
        <dbReference type="ChEBI" id="CHEBI:27667"/>
    </ligand>
</feature>
<evidence type="ECO:0000256" key="11">
    <source>
        <dbReference type="PIRNR" id="PIRNR005096"/>
    </source>
</evidence>
<keyword evidence="9 11" id="KW-0413">Isomerase</keyword>
<dbReference type="InterPro" id="IPR008183">
    <property type="entry name" value="Aldose_1/G6P_1-epimerase"/>
</dbReference>
<dbReference type="InterPro" id="IPR011013">
    <property type="entry name" value="Gal_mutarotase_sf_dom"/>
</dbReference>
<comment type="subunit">
    <text evidence="5">Monomer.</text>
</comment>
<comment type="pathway">
    <text evidence="3 11">Carbohydrate metabolism; hexose metabolism.</text>
</comment>
<comment type="caution">
    <text evidence="14">The sequence shown here is derived from an EMBL/GenBank/DDBJ whole genome shotgun (WGS) entry which is preliminary data.</text>
</comment>
<dbReference type="PROSITE" id="PS00545">
    <property type="entry name" value="ALDOSE_1_EPIMERASE"/>
    <property type="match status" value="1"/>
</dbReference>
<accession>A0A0L8V9I7</accession>
<evidence type="ECO:0000256" key="8">
    <source>
        <dbReference type="ARBA" id="ARBA00022837"/>
    </source>
</evidence>
<evidence type="ECO:0000256" key="13">
    <source>
        <dbReference type="PIRSR" id="PIRSR005096-3"/>
    </source>
</evidence>
<proteinExistence type="inferred from homology"/>
<dbReference type="PIRSF" id="PIRSF005096">
    <property type="entry name" value="GALM"/>
    <property type="match status" value="1"/>
</dbReference>
<reference evidence="15" key="1">
    <citation type="submission" date="2015-07" db="EMBL/GenBank/DDBJ databases">
        <title>Genome sequencing of Sunxiuqinia dokdonensis strain SK.</title>
        <authorList>
            <person name="Ahn S."/>
            <person name="Kim B.-C."/>
        </authorList>
    </citation>
    <scope>NUCLEOTIDE SEQUENCE [LARGE SCALE GENOMIC DNA]</scope>
    <source>
        <strain evidence="15">SK</strain>
    </source>
</reference>
<organism evidence="14 15">
    <name type="scientific">Sunxiuqinia dokdonensis</name>
    <dbReference type="NCBI Taxonomy" id="1409788"/>
    <lineage>
        <taxon>Bacteria</taxon>
        <taxon>Pseudomonadati</taxon>
        <taxon>Bacteroidota</taxon>
        <taxon>Bacteroidia</taxon>
        <taxon>Marinilabiliales</taxon>
        <taxon>Prolixibacteraceae</taxon>
        <taxon>Sunxiuqinia</taxon>
    </lineage>
</organism>
<comment type="catalytic activity">
    <reaction evidence="1 11">
        <text>alpha-D-glucose = beta-D-glucose</text>
        <dbReference type="Rhea" id="RHEA:10264"/>
        <dbReference type="ChEBI" id="CHEBI:15903"/>
        <dbReference type="ChEBI" id="CHEBI:17925"/>
        <dbReference type="EC" id="5.1.3.3"/>
    </reaction>
</comment>
<dbReference type="PANTHER" id="PTHR10091:SF0">
    <property type="entry name" value="GALACTOSE MUTAROTASE"/>
    <property type="match status" value="1"/>
</dbReference>
<comment type="cofactor">
    <cofactor evidence="2">
        <name>Ca(2+)</name>
        <dbReference type="ChEBI" id="CHEBI:29108"/>
    </cofactor>
</comment>
<dbReference type="Gene3D" id="2.70.98.10">
    <property type="match status" value="1"/>
</dbReference>
<comment type="similarity">
    <text evidence="4 11">Belongs to the aldose epimerase family.</text>
</comment>
<name>A0A0L8V9I7_9BACT</name>